<sequence length="330" mass="37327">MQLEKVALVNNLALLRGETKSRKSFKASRDDVEKSCRRPFGGFASLRSQRQTMRRSYDASRTSAIHLYEASLMRHRYLWGHLHIAKHIEPQQMAAGTRETPEYSSSQAFVSDSRTQGWHCRGRVAEGLRENVDEFARPIALRMRSHVRRTVRGGFELSRWSVYRNLREGKGKSQWMVPSTVVQATTMAIASSGSRAEEKKKNEKTNINRASDCKEDVKTGEKGRNVIRPIRRMLKSHGAKGLRSKCGLSSKSNAAWFVGVFLTNFHLLPFLVRVYLHPKDGSFARYYFVKAKFVANDHSSSRLILDAETIEPLSKSTIIGTLAASVGTYS</sequence>
<dbReference type="Proteomes" id="UP000078542">
    <property type="component" value="Unassembled WGS sequence"/>
</dbReference>
<organism evidence="2 3">
    <name type="scientific">Cyphomyrmex costatus</name>
    <dbReference type="NCBI Taxonomy" id="456900"/>
    <lineage>
        <taxon>Eukaryota</taxon>
        <taxon>Metazoa</taxon>
        <taxon>Ecdysozoa</taxon>
        <taxon>Arthropoda</taxon>
        <taxon>Hexapoda</taxon>
        <taxon>Insecta</taxon>
        <taxon>Pterygota</taxon>
        <taxon>Neoptera</taxon>
        <taxon>Endopterygota</taxon>
        <taxon>Hymenoptera</taxon>
        <taxon>Apocrita</taxon>
        <taxon>Aculeata</taxon>
        <taxon>Formicoidea</taxon>
        <taxon>Formicidae</taxon>
        <taxon>Myrmicinae</taxon>
        <taxon>Cyphomyrmex</taxon>
    </lineage>
</organism>
<protein>
    <submittedName>
        <fullName evidence="2">Uncharacterized protein</fullName>
    </submittedName>
</protein>
<keyword evidence="1" id="KW-0812">Transmembrane</keyword>
<reference evidence="2 3" key="1">
    <citation type="submission" date="2016-03" db="EMBL/GenBank/DDBJ databases">
        <title>Cyphomyrmex costatus WGS genome.</title>
        <authorList>
            <person name="Nygaard S."/>
            <person name="Hu H."/>
            <person name="Boomsma J."/>
            <person name="Zhang G."/>
        </authorList>
    </citation>
    <scope>NUCLEOTIDE SEQUENCE [LARGE SCALE GENOMIC DNA]</scope>
    <source>
        <strain evidence="2">MS0001</strain>
        <tissue evidence="2">Whole body</tissue>
    </source>
</reference>
<evidence type="ECO:0000313" key="3">
    <source>
        <dbReference type="Proteomes" id="UP000078542"/>
    </source>
</evidence>
<keyword evidence="1" id="KW-0472">Membrane</keyword>
<name>A0A195C7S7_9HYME</name>
<evidence type="ECO:0000256" key="1">
    <source>
        <dbReference type="SAM" id="Phobius"/>
    </source>
</evidence>
<gene>
    <name evidence="2" type="ORF">ALC62_13250</name>
</gene>
<accession>A0A195C7S7</accession>
<dbReference type="AlphaFoldDB" id="A0A195C7S7"/>
<evidence type="ECO:0000313" key="2">
    <source>
        <dbReference type="EMBL" id="KYM96198.1"/>
    </source>
</evidence>
<keyword evidence="3" id="KW-1185">Reference proteome</keyword>
<keyword evidence="1" id="KW-1133">Transmembrane helix</keyword>
<feature type="transmembrane region" description="Helical" evidence="1">
    <location>
        <begin position="254"/>
        <end position="276"/>
    </location>
</feature>
<dbReference type="EMBL" id="KQ978231">
    <property type="protein sequence ID" value="KYM96198.1"/>
    <property type="molecule type" value="Genomic_DNA"/>
</dbReference>
<proteinExistence type="predicted"/>